<gene>
    <name evidence="2" type="ORF">SAMN05444158_6419</name>
</gene>
<keyword evidence="3" id="KW-1185">Reference proteome</keyword>
<dbReference type="Proteomes" id="UP000243904">
    <property type="component" value="Chromosome I"/>
</dbReference>
<proteinExistence type="predicted"/>
<dbReference type="RefSeq" id="WP_146690159.1">
    <property type="nucleotide sequence ID" value="NZ_LT629750.1"/>
</dbReference>
<organism evidence="2 3">
    <name type="scientific">Bradyrhizobium canariense</name>
    <dbReference type="NCBI Taxonomy" id="255045"/>
    <lineage>
        <taxon>Bacteria</taxon>
        <taxon>Pseudomonadati</taxon>
        <taxon>Pseudomonadota</taxon>
        <taxon>Alphaproteobacteria</taxon>
        <taxon>Hyphomicrobiales</taxon>
        <taxon>Nitrobacteraceae</taxon>
        <taxon>Bradyrhizobium</taxon>
    </lineage>
</organism>
<dbReference type="Pfam" id="PF12680">
    <property type="entry name" value="SnoaL_2"/>
    <property type="match status" value="1"/>
</dbReference>
<feature type="domain" description="SnoaL-like" evidence="1">
    <location>
        <begin position="11"/>
        <end position="117"/>
    </location>
</feature>
<dbReference type="SUPFAM" id="SSF54427">
    <property type="entry name" value="NTF2-like"/>
    <property type="match status" value="1"/>
</dbReference>
<dbReference type="EMBL" id="LT629750">
    <property type="protein sequence ID" value="SDT48759.1"/>
    <property type="molecule type" value="Genomic_DNA"/>
</dbReference>
<accession>A0A1H2ASH4</accession>
<reference evidence="3" key="1">
    <citation type="submission" date="2016-10" db="EMBL/GenBank/DDBJ databases">
        <authorList>
            <person name="Varghese N."/>
            <person name="Submissions S."/>
        </authorList>
    </citation>
    <scope>NUCLEOTIDE SEQUENCE [LARGE SCALE GENOMIC DNA]</scope>
    <source>
        <strain evidence="3">GAS369</strain>
    </source>
</reference>
<sequence>MVENPHRQSVLNFLDAFYSGDIEAATEYCDEELDSVTHAPIDLFPHLGQKYGRAWVGEAIRTQQARYSSRKCEVKFIAAEGDKVATMQLLSLRKRNDDRMVLLETAEFFTMRGGRIFIHRSFFDTFDFVQQLLGQDLTDSFAASVRDTMQR</sequence>
<dbReference type="InterPro" id="IPR037401">
    <property type="entry name" value="SnoaL-like"/>
</dbReference>
<evidence type="ECO:0000259" key="1">
    <source>
        <dbReference type="Pfam" id="PF12680"/>
    </source>
</evidence>
<dbReference type="AlphaFoldDB" id="A0A1H2ASH4"/>
<evidence type="ECO:0000313" key="3">
    <source>
        <dbReference type="Proteomes" id="UP000243904"/>
    </source>
</evidence>
<name>A0A1H2ASH4_9BRAD</name>
<protein>
    <recommendedName>
        <fullName evidence="1">SnoaL-like domain-containing protein</fullName>
    </recommendedName>
</protein>
<dbReference type="InterPro" id="IPR032710">
    <property type="entry name" value="NTF2-like_dom_sf"/>
</dbReference>
<dbReference type="Gene3D" id="3.10.450.50">
    <property type="match status" value="1"/>
</dbReference>
<evidence type="ECO:0000313" key="2">
    <source>
        <dbReference type="EMBL" id="SDT48759.1"/>
    </source>
</evidence>